<evidence type="ECO:0000313" key="3">
    <source>
        <dbReference type="Proteomes" id="UP000241229"/>
    </source>
</evidence>
<reference evidence="2 3" key="1">
    <citation type="submission" date="2018-03" db="EMBL/GenBank/DDBJ databases">
        <title>The draft genome of Mesorhizobium sp. 6GN-30.</title>
        <authorList>
            <person name="Liu L."/>
            <person name="Li L."/>
            <person name="Wang T."/>
            <person name="Zhang X."/>
            <person name="Liang L."/>
        </authorList>
    </citation>
    <scope>NUCLEOTIDE SEQUENCE [LARGE SCALE GENOMIC DNA]</scope>
    <source>
        <strain evidence="2 3">6GN30</strain>
    </source>
</reference>
<dbReference type="Pfam" id="PF22691">
    <property type="entry name" value="Thiolase_C_1"/>
    <property type="match status" value="1"/>
</dbReference>
<dbReference type="Proteomes" id="UP000241229">
    <property type="component" value="Unassembled WGS sequence"/>
</dbReference>
<dbReference type="InterPro" id="IPR016039">
    <property type="entry name" value="Thiolase-like"/>
</dbReference>
<dbReference type="CDD" id="cd00829">
    <property type="entry name" value="SCP-x_thiolase"/>
    <property type="match status" value="1"/>
</dbReference>
<dbReference type="AlphaFoldDB" id="A0A2P7SP82"/>
<dbReference type="EMBL" id="PXYK01000004">
    <property type="protein sequence ID" value="PSJ64299.1"/>
    <property type="molecule type" value="Genomic_DNA"/>
</dbReference>
<dbReference type="SUPFAM" id="SSF53901">
    <property type="entry name" value="Thiolase-like"/>
    <property type="match status" value="1"/>
</dbReference>
<dbReference type="PANTHER" id="PTHR42870">
    <property type="entry name" value="ACETYL-COA C-ACETYLTRANSFERASE"/>
    <property type="match status" value="1"/>
</dbReference>
<protein>
    <submittedName>
        <fullName evidence="2">Acetyl-CoA acetyltransferase</fullName>
    </submittedName>
</protein>
<dbReference type="PANTHER" id="PTHR42870:SF1">
    <property type="entry name" value="NON-SPECIFIC LIPID-TRANSFER PROTEIN-LIKE 2"/>
    <property type="match status" value="1"/>
</dbReference>
<name>A0A2P7SP82_9HYPH</name>
<dbReference type="RefSeq" id="WP_106771043.1">
    <property type="nucleotide sequence ID" value="NZ_PXYK01000004.1"/>
</dbReference>
<comment type="caution">
    <text evidence="2">The sequence shown here is derived from an EMBL/GenBank/DDBJ whole genome shotgun (WGS) entry which is preliminary data.</text>
</comment>
<feature type="domain" description="Thiolase C-terminal" evidence="1">
    <location>
        <begin position="261"/>
        <end position="379"/>
    </location>
</feature>
<dbReference type="Gene3D" id="3.40.47.10">
    <property type="match status" value="1"/>
</dbReference>
<keyword evidence="2" id="KW-0808">Transferase</keyword>
<accession>A0A2P7SP82</accession>
<proteinExistence type="predicted"/>
<sequence length="397" mass="42364">MNGTGAAKSKRQSYDGVVATVPVTVPYQRYSIESGQWWIGRALRALADGAGISHRDFDGFSVASFSIAPDSAVGLTQHFGLSPRWLDTIPMGGVSGILSLRRAARAVQAGDADIVACVAGDTNHVDTFRKTLSNFSRFAQDAVYPYGAGGPNASFALIARNYMKQFGARREDFGKLCVAQRDNALRNPHALMKKPLTLDQYLAARPIAEPIHLFDCVMPCAGAEAFLVMREETARALALPAAKILSTIERHNAFAEDPIQVRGGWAQDAGELYAMAGIAPADIDVVQTYDDYPVISMMQFEDLGFCEKGEGPDFVRKHSFTINGSFPHNTSGGQLSVGQAGAAGGHLGIVECMRQVIKIAGPTQIDGARIGLASGFGMINYDRGLSAGAVIFAGDRA</sequence>
<evidence type="ECO:0000313" key="2">
    <source>
        <dbReference type="EMBL" id="PSJ64299.1"/>
    </source>
</evidence>
<dbReference type="InterPro" id="IPR055140">
    <property type="entry name" value="Thiolase_C_2"/>
</dbReference>
<dbReference type="GO" id="GO:0016746">
    <property type="term" value="F:acyltransferase activity"/>
    <property type="evidence" value="ECO:0007669"/>
    <property type="project" value="InterPro"/>
</dbReference>
<organism evidence="2 3">
    <name type="scientific">Kumtagia ephedrae</name>
    <dbReference type="NCBI Taxonomy" id="2116701"/>
    <lineage>
        <taxon>Bacteria</taxon>
        <taxon>Pseudomonadati</taxon>
        <taxon>Pseudomonadota</taxon>
        <taxon>Alphaproteobacteria</taxon>
        <taxon>Hyphomicrobiales</taxon>
        <taxon>Phyllobacteriaceae</taxon>
        <taxon>Kumtagia</taxon>
    </lineage>
</organism>
<dbReference type="OrthoDB" id="9790314at2"/>
<evidence type="ECO:0000259" key="1">
    <source>
        <dbReference type="Pfam" id="PF22691"/>
    </source>
</evidence>
<keyword evidence="3" id="KW-1185">Reference proteome</keyword>
<gene>
    <name evidence="2" type="ORF">C7I84_04900</name>
</gene>